<dbReference type="NCBIfam" id="NF003740">
    <property type="entry name" value="PRK05337.1"/>
    <property type="match status" value="1"/>
</dbReference>
<dbReference type="EC" id="3.2.1.52" evidence="5"/>
<feature type="domain" description="Glycoside hydrolase family 3 N-terminal" evidence="4">
    <location>
        <begin position="9"/>
        <end position="306"/>
    </location>
</feature>
<keyword evidence="3 5" id="KW-0326">Glycosidase</keyword>
<proteinExistence type="inferred from homology"/>
<evidence type="ECO:0000259" key="4">
    <source>
        <dbReference type="Pfam" id="PF00933"/>
    </source>
</evidence>
<dbReference type="Pfam" id="PF00933">
    <property type="entry name" value="Glyco_hydro_3"/>
    <property type="match status" value="1"/>
</dbReference>
<dbReference type="InterPro" id="IPR050226">
    <property type="entry name" value="NagZ_Beta-hexosaminidase"/>
</dbReference>
<evidence type="ECO:0000313" key="6">
    <source>
        <dbReference type="Proteomes" id="UP000613266"/>
    </source>
</evidence>
<dbReference type="GO" id="GO:0004563">
    <property type="term" value="F:beta-N-acetylhexosaminidase activity"/>
    <property type="evidence" value="ECO:0007669"/>
    <property type="project" value="UniProtKB-EC"/>
</dbReference>
<dbReference type="PANTHER" id="PTHR30480:SF16">
    <property type="entry name" value="GLYCOSIDE HYDROLASE FAMILY 3 DOMAIN PROTEIN"/>
    <property type="match status" value="1"/>
</dbReference>
<accession>A0A931J4J8</accession>
<organism evidence="5 6">
    <name type="scientific">Inhella proteolytica</name>
    <dbReference type="NCBI Taxonomy" id="2795029"/>
    <lineage>
        <taxon>Bacteria</taxon>
        <taxon>Pseudomonadati</taxon>
        <taxon>Pseudomonadota</taxon>
        <taxon>Betaproteobacteria</taxon>
        <taxon>Burkholderiales</taxon>
        <taxon>Sphaerotilaceae</taxon>
        <taxon>Inhella</taxon>
    </lineage>
</organism>
<protein>
    <submittedName>
        <fullName evidence="5">Beta-N-acetylhexosaminidase</fullName>
        <ecNumber evidence="5">3.2.1.52</ecNumber>
    </submittedName>
</protein>
<dbReference type="SUPFAM" id="SSF51445">
    <property type="entry name" value="(Trans)glycosidases"/>
    <property type="match status" value="1"/>
</dbReference>
<evidence type="ECO:0000256" key="2">
    <source>
        <dbReference type="ARBA" id="ARBA00022801"/>
    </source>
</evidence>
<dbReference type="PANTHER" id="PTHR30480">
    <property type="entry name" value="BETA-HEXOSAMINIDASE-RELATED"/>
    <property type="match status" value="1"/>
</dbReference>
<comment type="similarity">
    <text evidence="1">Belongs to the glycosyl hydrolase 3 family.</text>
</comment>
<keyword evidence="6" id="KW-1185">Reference proteome</keyword>
<keyword evidence="2 5" id="KW-0378">Hydrolase</keyword>
<dbReference type="InterPro" id="IPR036962">
    <property type="entry name" value="Glyco_hydro_3_N_sf"/>
</dbReference>
<sequence>MIDVPGTALDAATEGLLARYPLRAVCLFRRNLSGVEGTRALCAALQQRLGAKALIAIDQEGGAVSRATFIPVAPSAMALGAIGSSERAEAIGAAVARGLAHLGVNWNFAPVLDVNNNPANPVIGERSFSENPDEVARLASAWMAGSLREGVACCVKHFPGHGDTHEDSHHALPQVDKSLAELEALELRPFRALKDQAPALMTAHIVYPQLDAELPATLSRFFLTELLRQRIGFAGVVITDALMMRAIADRWGHAKAAVLALQAGADLVLAQGTVDEQVATLEAVADALQDGRIAVPAAQQAVARVDALAARYPATLRDYPDEQRGADEALMHATCAAALTALRGAQPPRGALRVITQKAVVSDGVSEAGLSAEEVATLWPAGTDIEWLHVPDLGQLRAADIPRDGRVNVLVSNRRGRYAEAANWPIDLHIALWNPFQALDLPVPTLLSWGYQRPMLAALRRWLAGELAAQGKAPVAALGA</sequence>
<dbReference type="InterPro" id="IPR001764">
    <property type="entry name" value="Glyco_hydro_3_N"/>
</dbReference>
<dbReference type="InterPro" id="IPR017853">
    <property type="entry name" value="GH"/>
</dbReference>
<gene>
    <name evidence="5" type="primary">nagZ</name>
    <name evidence="5" type="ORF">I7X39_07510</name>
</gene>
<dbReference type="Gene3D" id="3.20.20.300">
    <property type="entry name" value="Glycoside hydrolase, family 3, N-terminal domain"/>
    <property type="match status" value="1"/>
</dbReference>
<dbReference type="GO" id="GO:0005975">
    <property type="term" value="P:carbohydrate metabolic process"/>
    <property type="evidence" value="ECO:0007669"/>
    <property type="project" value="InterPro"/>
</dbReference>
<comment type="caution">
    <text evidence="5">The sequence shown here is derived from an EMBL/GenBank/DDBJ whole genome shotgun (WGS) entry which is preliminary data.</text>
</comment>
<evidence type="ECO:0000256" key="1">
    <source>
        <dbReference type="ARBA" id="ARBA00005336"/>
    </source>
</evidence>
<dbReference type="EMBL" id="JAEDAK010000004">
    <property type="protein sequence ID" value="MBH9576747.1"/>
    <property type="molecule type" value="Genomic_DNA"/>
</dbReference>
<dbReference type="Proteomes" id="UP000613266">
    <property type="component" value="Unassembled WGS sequence"/>
</dbReference>
<evidence type="ECO:0000256" key="3">
    <source>
        <dbReference type="ARBA" id="ARBA00023295"/>
    </source>
</evidence>
<reference evidence="5" key="1">
    <citation type="submission" date="2020-12" db="EMBL/GenBank/DDBJ databases">
        <title>The genome sequence of Inhella sp. 1Y17.</title>
        <authorList>
            <person name="Liu Y."/>
        </authorList>
    </citation>
    <scope>NUCLEOTIDE SEQUENCE</scope>
    <source>
        <strain evidence="5">1Y17</strain>
    </source>
</reference>
<dbReference type="AlphaFoldDB" id="A0A931J4J8"/>
<name>A0A931J4J8_9BURK</name>
<dbReference type="GO" id="GO:0009254">
    <property type="term" value="P:peptidoglycan turnover"/>
    <property type="evidence" value="ECO:0007669"/>
    <property type="project" value="TreeGrafter"/>
</dbReference>
<evidence type="ECO:0000313" key="5">
    <source>
        <dbReference type="EMBL" id="MBH9576747.1"/>
    </source>
</evidence>